<evidence type="ECO:0000256" key="4">
    <source>
        <dbReference type="ARBA" id="ARBA00022840"/>
    </source>
</evidence>
<dbReference type="Proteomes" id="UP000598297">
    <property type="component" value="Unassembled WGS sequence"/>
</dbReference>
<name>A0A964V0G2_9ACTN</name>
<dbReference type="InterPro" id="IPR011009">
    <property type="entry name" value="Kinase-like_dom_sf"/>
</dbReference>
<feature type="region of interest" description="Disordered" evidence="5">
    <location>
        <begin position="280"/>
        <end position="299"/>
    </location>
</feature>
<keyword evidence="6" id="KW-0472">Membrane</keyword>
<keyword evidence="3" id="KW-0418">Kinase</keyword>
<dbReference type="Gene3D" id="1.10.510.10">
    <property type="entry name" value="Transferase(Phosphotransferase) domain 1"/>
    <property type="match status" value="1"/>
</dbReference>
<dbReference type="InterPro" id="IPR000719">
    <property type="entry name" value="Prot_kinase_dom"/>
</dbReference>
<evidence type="ECO:0000313" key="8">
    <source>
        <dbReference type="EMBL" id="NBE54855.1"/>
    </source>
</evidence>
<dbReference type="Pfam" id="PF13360">
    <property type="entry name" value="PQQ_2"/>
    <property type="match status" value="1"/>
</dbReference>
<proteinExistence type="predicted"/>
<dbReference type="Pfam" id="PF00069">
    <property type="entry name" value="Pkinase"/>
    <property type="match status" value="1"/>
</dbReference>
<comment type="caution">
    <text evidence="8">The sequence shown here is derived from an EMBL/GenBank/DDBJ whole genome shotgun (WGS) entry which is preliminary data.</text>
</comment>
<dbReference type="InterPro" id="IPR011047">
    <property type="entry name" value="Quinoprotein_ADH-like_sf"/>
</dbReference>
<dbReference type="InterPro" id="IPR015943">
    <property type="entry name" value="WD40/YVTN_repeat-like_dom_sf"/>
</dbReference>
<evidence type="ECO:0000256" key="1">
    <source>
        <dbReference type="ARBA" id="ARBA00022679"/>
    </source>
</evidence>
<gene>
    <name evidence="8" type="ORF">GUY60_26195</name>
</gene>
<dbReference type="GO" id="GO:0004674">
    <property type="term" value="F:protein serine/threonine kinase activity"/>
    <property type="evidence" value="ECO:0007669"/>
    <property type="project" value="TreeGrafter"/>
</dbReference>
<dbReference type="AlphaFoldDB" id="A0A964V0G2"/>
<keyword evidence="4" id="KW-0067">ATP-binding</keyword>
<accession>A0A964V0G2</accession>
<dbReference type="EMBL" id="JAAAHS010000256">
    <property type="protein sequence ID" value="NBE54855.1"/>
    <property type="molecule type" value="Genomic_DNA"/>
</dbReference>
<keyword evidence="1" id="KW-0808">Transferase</keyword>
<dbReference type="SUPFAM" id="SSF56112">
    <property type="entry name" value="Protein kinase-like (PK-like)"/>
    <property type="match status" value="1"/>
</dbReference>
<feature type="region of interest" description="Disordered" evidence="5">
    <location>
        <begin position="373"/>
        <end position="399"/>
    </location>
</feature>
<keyword evidence="6" id="KW-0812">Transmembrane</keyword>
<dbReference type="InterPro" id="IPR018391">
    <property type="entry name" value="PQQ_b-propeller_rpt"/>
</dbReference>
<organism evidence="8 9">
    <name type="scientific">Streptomyces boluensis</name>
    <dbReference type="NCBI Taxonomy" id="1775135"/>
    <lineage>
        <taxon>Bacteria</taxon>
        <taxon>Bacillati</taxon>
        <taxon>Actinomycetota</taxon>
        <taxon>Actinomycetes</taxon>
        <taxon>Kitasatosporales</taxon>
        <taxon>Streptomycetaceae</taxon>
        <taxon>Streptomyces</taxon>
    </lineage>
</organism>
<keyword evidence="9" id="KW-1185">Reference proteome</keyword>
<keyword evidence="6" id="KW-1133">Transmembrane helix</keyword>
<dbReference type="PANTHER" id="PTHR43289:SF34">
    <property type="entry name" value="SERINE_THREONINE-PROTEIN KINASE YBDM-RELATED"/>
    <property type="match status" value="1"/>
</dbReference>
<sequence>MTDRKREESSLTMNPLGTADPVQLGPYRLHSLLGTGTTGPVYFGRDDSGGTAAVKLIRAELAEDRAFAEHVVSGALAARPVLATGVARVLETGTEGEQPWVAAEFVAGPTLEQAVRSYGPLPEPAVRTLAGALARTLDDIHAAGLLHHDLKPAGVVLTSEGPRIVGFGTARPGRRLALTATDSLPVAAGYGAPEQILGQLTGPAADVFALGAVLAYAASGSPAFPGDHAPAVLHETVNGEPRLDDVPAELRILVTRCLAKDPHARPSLADVEAAAVPMPLEASPAPSPEPSPTTTETSWLPAPLAAYVTRREHTDHTAGDPSVGAVPNSGTERPTWSRRKLLATLAAGAGVTAVAGTGGWWLLDRHREQAAFALPPAAKTPTARRRPKPEDSNGLEGQKITPLWGPSRLISADPIAPLLVRDVIVLGAKDGGIAAHSVVDGKRRWTAPGADRGANYLSLSDSLVAAADDNGTLRTYVAATGEPRWTAKADVATLLAADEDAVYVVTDQGRLRSIGRSDARIRWTVRVSGELRTERPPLGVAANGRLLVATASGDVFAVHTADGRKAWRLDGQSIAEETIRPAVADGTVYLNGHSLTARRLEDGKELWNAQVGPSTRTKDLRIWGKPTIHKNAVYATHGVDASALDLRDGTQVWNDRRPGSAGSPLIAQGRGIWSYSADDFSGEDRLGLVQAVDPSAFNTPVWEFDLKHKGKHWLMAGGNRVFVVDGPMLTALPVF</sequence>
<dbReference type="SMART" id="SM00564">
    <property type="entry name" value="PQQ"/>
    <property type="match status" value="5"/>
</dbReference>
<feature type="transmembrane region" description="Helical" evidence="6">
    <location>
        <begin position="341"/>
        <end position="363"/>
    </location>
</feature>
<evidence type="ECO:0000313" key="9">
    <source>
        <dbReference type="Proteomes" id="UP000598297"/>
    </source>
</evidence>
<dbReference type="Gene3D" id="2.130.10.10">
    <property type="entry name" value="YVTN repeat-like/Quinoprotein amine dehydrogenase"/>
    <property type="match status" value="1"/>
</dbReference>
<evidence type="ECO:0000256" key="5">
    <source>
        <dbReference type="SAM" id="MobiDB-lite"/>
    </source>
</evidence>
<evidence type="ECO:0000256" key="6">
    <source>
        <dbReference type="SAM" id="Phobius"/>
    </source>
</evidence>
<keyword evidence="2" id="KW-0547">Nucleotide-binding</keyword>
<dbReference type="PROSITE" id="PS50011">
    <property type="entry name" value="PROTEIN_KINASE_DOM"/>
    <property type="match status" value="1"/>
</dbReference>
<dbReference type="Gene3D" id="3.30.200.20">
    <property type="entry name" value="Phosphorylase Kinase, domain 1"/>
    <property type="match status" value="1"/>
</dbReference>
<dbReference type="GO" id="GO:0005524">
    <property type="term" value="F:ATP binding"/>
    <property type="evidence" value="ECO:0007669"/>
    <property type="project" value="UniProtKB-KW"/>
</dbReference>
<protein>
    <submittedName>
        <fullName evidence="8">PQQ-binding-like beta-propeller repeat protein</fullName>
    </submittedName>
</protein>
<dbReference type="InterPro" id="IPR002372">
    <property type="entry name" value="PQQ_rpt_dom"/>
</dbReference>
<feature type="domain" description="Protein kinase" evidence="7">
    <location>
        <begin position="27"/>
        <end position="281"/>
    </location>
</feature>
<dbReference type="RefSeq" id="WP_161702071.1">
    <property type="nucleotide sequence ID" value="NZ_JAAAHS010000256.1"/>
</dbReference>
<dbReference type="SUPFAM" id="SSF50998">
    <property type="entry name" value="Quinoprotein alcohol dehydrogenase-like"/>
    <property type="match status" value="2"/>
</dbReference>
<dbReference type="PANTHER" id="PTHR43289">
    <property type="entry name" value="MITOGEN-ACTIVATED PROTEIN KINASE KINASE KINASE 20-RELATED"/>
    <property type="match status" value="1"/>
</dbReference>
<evidence type="ECO:0000256" key="2">
    <source>
        <dbReference type="ARBA" id="ARBA00022741"/>
    </source>
</evidence>
<dbReference type="OrthoDB" id="155383at2"/>
<dbReference type="Gene3D" id="2.40.128.630">
    <property type="match status" value="1"/>
</dbReference>
<reference evidence="8" key="1">
    <citation type="submission" date="2020-01" db="EMBL/GenBank/DDBJ databases">
        <title>Whole-genome analyses of novel actinobacteria.</title>
        <authorList>
            <person name="Sahin N."/>
        </authorList>
    </citation>
    <scope>NUCLEOTIDE SEQUENCE</scope>
    <source>
        <strain evidence="8">YC537</strain>
    </source>
</reference>
<dbReference type="CDD" id="cd14014">
    <property type="entry name" value="STKc_PknB_like"/>
    <property type="match status" value="1"/>
</dbReference>
<feature type="region of interest" description="Disordered" evidence="5">
    <location>
        <begin position="315"/>
        <end position="334"/>
    </location>
</feature>
<evidence type="ECO:0000259" key="7">
    <source>
        <dbReference type="PROSITE" id="PS50011"/>
    </source>
</evidence>
<evidence type="ECO:0000256" key="3">
    <source>
        <dbReference type="ARBA" id="ARBA00022777"/>
    </source>
</evidence>